<sequence length="156" mass="17115">MLKPMLLFVLFLGPFLTASPAAAYLPDREALSDAELLETLAKGGGLKDPREGIATYYASRFIGRRTTSGERYHPDRFTAAHATLPLKTVVQVFNRTTGQGVQVVINDRCRKRSFQLIDLSRAAAQKIGLWGKGAMKVLIVPKTGNQLDELLAELEG</sequence>
<feature type="signal peptide" evidence="2">
    <location>
        <begin position="1"/>
        <end position="23"/>
    </location>
</feature>
<keyword evidence="4" id="KW-0449">Lipoprotein</keyword>
<dbReference type="InterPro" id="IPR009009">
    <property type="entry name" value="RlpA-like_DPBB"/>
</dbReference>
<protein>
    <submittedName>
        <fullName evidence="4">Rare lipoprotein A</fullName>
    </submittedName>
</protein>
<name>A0ABN8HQN6_9BACT</name>
<dbReference type="InterPro" id="IPR036908">
    <property type="entry name" value="RlpA-like_sf"/>
</dbReference>
<feature type="domain" description="RlpA-like protein double-psi beta-barrel" evidence="3">
    <location>
        <begin position="51"/>
        <end position="138"/>
    </location>
</feature>
<evidence type="ECO:0000313" key="5">
    <source>
        <dbReference type="Proteomes" id="UP001295463"/>
    </source>
</evidence>
<dbReference type="SUPFAM" id="SSF50685">
    <property type="entry name" value="Barwin-like endoglucanases"/>
    <property type="match status" value="1"/>
</dbReference>
<keyword evidence="2" id="KW-0732">Signal</keyword>
<reference evidence="4 5" key="1">
    <citation type="submission" date="2022-03" db="EMBL/GenBank/DDBJ databases">
        <authorList>
            <person name="Koch H."/>
        </authorList>
    </citation>
    <scope>NUCLEOTIDE SEQUENCE [LARGE SCALE GENOMIC DNA]</scope>
    <source>
        <strain evidence="4 5">G1</strain>
    </source>
</reference>
<keyword evidence="5" id="KW-1185">Reference proteome</keyword>
<evidence type="ECO:0000256" key="2">
    <source>
        <dbReference type="SAM" id="SignalP"/>
    </source>
</evidence>
<dbReference type="EMBL" id="OW150024">
    <property type="protein sequence ID" value="CAH2032305.1"/>
    <property type="molecule type" value="Genomic_DNA"/>
</dbReference>
<proteinExistence type="inferred from homology"/>
<organism evidence="4 5">
    <name type="scientific">Trichlorobacter ammonificans</name>
    <dbReference type="NCBI Taxonomy" id="2916410"/>
    <lineage>
        <taxon>Bacteria</taxon>
        <taxon>Pseudomonadati</taxon>
        <taxon>Thermodesulfobacteriota</taxon>
        <taxon>Desulfuromonadia</taxon>
        <taxon>Geobacterales</taxon>
        <taxon>Geobacteraceae</taxon>
        <taxon>Trichlorobacter</taxon>
    </lineage>
</organism>
<evidence type="ECO:0000256" key="1">
    <source>
        <dbReference type="RuleBase" id="RU003495"/>
    </source>
</evidence>
<dbReference type="Gene3D" id="2.40.40.10">
    <property type="entry name" value="RlpA-like domain"/>
    <property type="match status" value="1"/>
</dbReference>
<dbReference type="InterPro" id="IPR012997">
    <property type="entry name" value="RplA"/>
</dbReference>
<dbReference type="PANTHER" id="PTHR34183">
    <property type="entry name" value="ENDOLYTIC PEPTIDOGLYCAN TRANSGLYCOSYLASE RLPA"/>
    <property type="match status" value="1"/>
</dbReference>
<dbReference type="NCBIfam" id="TIGR00413">
    <property type="entry name" value="rlpA"/>
    <property type="match status" value="1"/>
</dbReference>
<gene>
    <name evidence="4" type="ORF">GEAMG1_2469</name>
</gene>
<accession>A0ABN8HQN6</accession>
<feature type="chain" id="PRO_5047122021" evidence="2">
    <location>
        <begin position="24"/>
        <end position="156"/>
    </location>
</feature>
<dbReference type="PANTHER" id="PTHR34183:SF8">
    <property type="entry name" value="ENDOLYTIC PEPTIDOGLYCAN TRANSGLYCOSYLASE RLPA-RELATED"/>
    <property type="match status" value="1"/>
</dbReference>
<comment type="similarity">
    <text evidence="1">Belongs to the RlpA family.</text>
</comment>
<dbReference type="Proteomes" id="UP001295463">
    <property type="component" value="Chromosome"/>
</dbReference>
<dbReference type="CDD" id="cd22268">
    <property type="entry name" value="DPBB_RlpA-like"/>
    <property type="match status" value="1"/>
</dbReference>
<dbReference type="RefSeq" id="WP_305733065.1">
    <property type="nucleotide sequence ID" value="NZ_OW150024.1"/>
</dbReference>
<dbReference type="Pfam" id="PF03330">
    <property type="entry name" value="DPBB_1"/>
    <property type="match status" value="1"/>
</dbReference>
<evidence type="ECO:0000313" key="4">
    <source>
        <dbReference type="EMBL" id="CAH2032305.1"/>
    </source>
</evidence>
<evidence type="ECO:0000259" key="3">
    <source>
        <dbReference type="Pfam" id="PF03330"/>
    </source>
</evidence>